<feature type="transmembrane region" description="Helical" evidence="2">
    <location>
        <begin position="59"/>
        <end position="80"/>
    </location>
</feature>
<organism evidence="3 4">
    <name type="scientific">Leucobacter iarius</name>
    <dbReference type="NCBI Taxonomy" id="333963"/>
    <lineage>
        <taxon>Bacteria</taxon>
        <taxon>Bacillati</taxon>
        <taxon>Actinomycetota</taxon>
        <taxon>Actinomycetes</taxon>
        <taxon>Micrococcales</taxon>
        <taxon>Microbacteriaceae</taxon>
        <taxon>Leucobacter</taxon>
    </lineage>
</organism>
<protein>
    <recommendedName>
        <fullName evidence="5">Lipopolysaccharide assembly protein A domain-containing protein</fullName>
    </recommendedName>
</protein>
<feature type="region of interest" description="Disordered" evidence="1">
    <location>
        <begin position="1"/>
        <end position="21"/>
    </location>
</feature>
<evidence type="ECO:0000313" key="3">
    <source>
        <dbReference type="EMBL" id="GAA1777926.1"/>
    </source>
</evidence>
<keyword evidence="2" id="KW-0472">Membrane</keyword>
<gene>
    <name evidence="3" type="ORF">GCM10009768_03140</name>
</gene>
<keyword evidence="2" id="KW-0812">Transmembrane</keyword>
<keyword evidence="2" id="KW-1133">Transmembrane helix</keyword>
<evidence type="ECO:0008006" key="5">
    <source>
        <dbReference type="Google" id="ProtNLM"/>
    </source>
</evidence>
<name>A0ABN2L9K8_9MICO</name>
<dbReference type="RefSeq" id="WP_344028465.1">
    <property type="nucleotide sequence ID" value="NZ_BAAAOB010000001.1"/>
</dbReference>
<sequence length="92" mass="9697">MSHTTGAPASTPGAESESKGLSARSIVAIVLLVIALLFVFSNLGSASVFFLGLALTMPAWIWFLVVLLIGVAVGSLFPWLRPRKSGRGGKKR</sequence>
<proteinExistence type="predicted"/>
<comment type="caution">
    <text evidence="3">The sequence shown here is derived from an EMBL/GenBank/DDBJ whole genome shotgun (WGS) entry which is preliminary data.</text>
</comment>
<accession>A0ABN2L9K8</accession>
<dbReference type="EMBL" id="BAAAOB010000001">
    <property type="protein sequence ID" value="GAA1777926.1"/>
    <property type="molecule type" value="Genomic_DNA"/>
</dbReference>
<dbReference type="Proteomes" id="UP001500851">
    <property type="component" value="Unassembled WGS sequence"/>
</dbReference>
<evidence type="ECO:0000313" key="4">
    <source>
        <dbReference type="Proteomes" id="UP001500851"/>
    </source>
</evidence>
<evidence type="ECO:0000256" key="2">
    <source>
        <dbReference type="SAM" id="Phobius"/>
    </source>
</evidence>
<keyword evidence="4" id="KW-1185">Reference proteome</keyword>
<feature type="transmembrane region" description="Helical" evidence="2">
    <location>
        <begin position="26"/>
        <end position="53"/>
    </location>
</feature>
<reference evidence="3 4" key="1">
    <citation type="journal article" date="2019" name="Int. J. Syst. Evol. Microbiol.">
        <title>The Global Catalogue of Microorganisms (GCM) 10K type strain sequencing project: providing services to taxonomists for standard genome sequencing and annotation.</title>
        <authorList>
            <consortium name="The Broad Institute Genomics Platform"/>
            <consortium name="The Broad Institute Genome Sequencing Center for Infectious Disease"/>
            <person name="Wu L."/>
            <person name="Ma J."/>
        </authorList>
    </citation>
    <scope>NUCLEOTIDE SEQUENCE [LARGE SCALE GENOMIC DNA]</scope>
    <source>
        <strain evidence="3 4">JCM 14736</strain>
    </source>
</reference>
<evidence type="ECO:0000256" key="1">
    <source>
        <dbReference type="SAM" id="MobiDB-lite"/>
    </source>
</evidence>